<keyword evidence="1" id="KW-0812">Transmembrane</keyword>
<sequence length="385" mass="42703">MVGSNKSNMGKTKRSTDDLIDNAIAQQNDWMENRRTFARRFLKTLNIFARPNPDKNQAGNDNAGQPQKTQRSGLAAYWFPILCAVFVVLVAVWVAFFHHPNHTVVVVPPVAEPTERIVAETVEQVSVPTFDIVRIEPQGTVVVAGRWVANDSVSIVVNGEIVATERTDENGEFVYSPARAFAPGNYTFSLIGIRGNVKSEENVFVYISEQGYQNSVSLLMTDDGSTLLQAPTMLVDGDLVVSKIDYLDTGRIVVTGDSLPRLRVSLSLDDKYLGFARVSDYKHFGLGADVGDLKSGQEYKLTVRLHDGDGRTIAEVNHNFVMPEMTGDDDTYYTVRKGDCLWIIARNFLRRGVLFSIIAERNNIENPNLIFPNQNLQIPTGGTGK</sequence>
<proteinExistence type="predicted"/>
<protein>
    <submittedName>
        <fullName evidence="3">LysM peptidoglycan-binding domain-containing protein</fullName>
    </submittedName>
</protein>
<comment type="caution">
    <text evidence="3">The sequence shown here is derived from an EMBL/GenBank/DDBJ whole genome shotgun (WGS) entry which is preliminary data.</text>
</comment>
<reference evidence="3" key="1">
    <citation type="submission" date="2020-10" db="EMBL/GenBank/DDBJ databases">
        <authorList>
            <person name="Gilroy R."/>
        </authorList>
    </citation>
    <scope>NUCLEOTIDE SEQUENCE</scope>
    <source>
        <strain evidence="3">B1-16210</strain>
    </source>
</reference>
<dbReference type="PROSITE" id="PS51782">
    <property type="entry name" value="LYSM"/>
    <property type="match status" value="1"/>
</dbReference>
<dbReference type="InterPro" id="IPR036779">
    <property type="entry name" value="LysM_dom_sf"/>
</dbReference>
<feature type="transmembrane region" description="Helical" evidence="1">
    <location>
        <begin position="75"/>
        <end position="96"/>
    </location>
</feature>
<feature type="domain" description="LysM" evidence="2">
    <location>
        <begin position="331"/>
        <end position="378"/>
    </location>
</feature>
<dbReference type="CDD" id="cd00118">
    <property type="entry name" value="LysM"/>
    <property type="match status" value="1"/>
</dbReference>
<evidence type="ECO:0000259" key="2">
    <source>
        <dbReference type="PROSITE" id="PS51782"/>
    </source>
</evidence>
<keyword evidence="1" id="KW-1133">Transmembrane helix</keyword>
<dbReference type="EMBL" id="JADINE010000039">
    <property type="protein sequence ID" value="MBO8407431.1"/>
    <property type="molecule type" value="Genomic_DNA"/>
</dbReference>
<reference evidence="3" key="2">
    <citation type="journal article" date="2021" name="PeerJ">
        <title>Extensive microbial diversity within the chicken gut microbiome revealed by metagenomics and culture.</title>
        <authorList>
            <person name="Gilroy R."/>
            <person name="Ravi A."/>
            <person name="Getino M."/>
            <person name="Pursley I."/>
            <person name="Horton D.L."/>
            <person name="Alikhan N.F."/>
            <person name="Baker D."/>
            <person name="Gharbi K."/>
            <person name="Hall N."/>
            <person name="Watson M."/>
            <person name="Adriaenssens E.M."/>
            <person name="Foster-Nyarko E."/>
            <person name="Jarju S."/>
            <person name="Secka A."/>
            <person name="Antonio M."/>
            <person name="Oren A."/>
            <person name="Chaudhuri R.R."/>
            <person name="La Ragione R."/>
            <person name="Hildebrand F."/>
            <person name="Pallen M.J."/>
        </authorList>
    </citation>
    <scope>NUCLEOTIDE SEQUENCE</scope>
    <source>
        <strain evidence="3">B1-16210</strain>
    </source>
</reference>
<dbReference type="AlphaFoldDB" id="A0A940IC98"/>
<gene>
    <name evidence="3" type="ORF">IAC77_03145</name>
</gene>
<dbReference type="InterPro" id="IPR018392">
    <property type="entry name" value="LysM"/>
</dbReference>
<name>A0A940IC98_9PROT</name>
<keyword evidence="1" id="KW-0472">Membrane</keyword>
<evidence type="ECO:0000313" key="3">
    <source>
        <dbReference type="EMBL" id="MBO8407431.1"/>
    </source>
</evidence>
<dbReference type="SUPFAM" id="SSF54106">
    <property type="entry name" value="LysM domain"/>
    <property type="match status" value="1"/>
</dbReference>
<evidence type="ECO:0000256" key="1">
    <source>
        <dbReference type="SAM" id="Phobius"/>
    </source>
</evidence>
<dbReference type="Proteomes" id="UP000721442">
    <property type="component" value="Unassembled WGS sequence"/>
</dbReference>
<evidence type="ECO:0000313" key="4">
    <source>
        <dbReference type="Proteomes" id="UP000721442"/>
    </source>
</evidence>
<dbReference type="Gene3D" id="3.10.350.10">
    <property type="entry name" value="LysM domain"/>
    <property type="match status" value="1"/>
</dbReference>
<dbReference type="SMART" id="SM00257">
    <property type="entry name" value="LysM"/>
    <property type="match status" value="1"/>
</dbReference>
<dbReference type="Pfam" id="PF01476">
    <property type="entry name" value="LysM"/>
    <property type="match status" value="1"/>
</dbReference>
<organism evidence="3 4">
    <name type="scientific">Candidatus Enterousia excrementavium</name>
    <dbReference type="NCBI Taxonomy" id="2840789"/>
    <lineage>
        <taxon>Bacteria</taxon>
        <taxon>Pseudomonadati</taxon>
        <taxon>Pseudomonadota</taxon>
        <taxon>Alphaproteobacteria</taxon>
        <taxon>Candidatus Enterousia</taxon>
    </lineage>
</organism>
<accession>A0A940IC98</accession>